<dbReference type="AlphaFoldDB" id="A0A0F9PC01"/>
<protein>
    <submittedName>
        <fullName evidence="1">Uncharacterized protein</fullName>
    </submittedName>
</protein>
<proteinExistence type="predicted"/>
<organism evidence="1">
    <name type="scientific">marine sediment metagenome</name>
    <dbReference type="NCBI Taxonomy" id="412755"/>
    <lineage>
        <taxon>unclassified sequences</taxon>
        <taxon>metagenomes</taxon>
        <taxon>ecological metagenomes</taxon>
    </lineage>
</organism>
<name>A0A0F9PC01_9ZZZZ</name>
<evidence type="ECO:0000313" key="1">
    <source>
        <dbReference type="EMBL" id="KKM98510.1"/>
    </source>
</evidence>
<gene>
    <name evidence="1" type="ORF">LCGC14_1157270</name>
</gene>
<sequence>MVATQVVTAHEPYGKCHRPYNPPDECKHDCDHEFCDCSDPCLGKCKVNNYKNCYSQCVYACLIPHVECINGCGE</sequence>
<comment type="caution">
    <text evidence="1">The sequence shown here is derived from an EMBL/GenBank/DDBJ whole genome shotgun (WGS) entry which is preliminary data.</text>
</comment>
<reference evidence="1" key="1">
    <citation type="journal article" date="2015" name="Nature">
        <title>Complex archaea that bridge the gap between prokaryotes and eukaryotes.</title>
        <authorList>
            <person name="Spang A."/>
            <person name="Saw J.H."/>
            <person name="Jorgensen S.L."/>
            <person name="Zaremba-Niedzwiedzka K."/>
            <person name="Martijn J."/>
            <person name="Lind A.E."/>
            <person name="van Eijk R."/>
            <person name="Schleper C."/>
            <person name="Guy L."/>
            <person name="Ettema T.J."/>
        </authorList>
    </citation>
    <scope>NUCLEOTIDE SEQUENCE</scope>
</reference>
<dbReference type="EMBL" id="LAZR01005611">
    <property type="protein sequence ID" value="KKM98510.1"/>
    <property type="molecule type" value="Genomic_DNA"/>
</dbReference>
<accession>A0A0F9PC01</accession>